<dbReference type="SUPFAM" id="SSF53182">
    <property type="entry name" value="Pyrrolidone carboxyl peptidase (pyroglutamate aminopeptidase)"/>
    <property type="match status" value="1"/>
</dbReference>
<keyword evidence="3" id="KW-0378">Hydrolase</keyword>
<evidence type="ECO:0000256" key="1">
    <source>
        <dbReference type="ARBA" id="ARBA00006641"/>
    </source>
</evidence>
<keyword evidence="4" id="KW-0788">Thiol protease</keyword>
<dbReference type="InterPro" id="IPR036440">
    <property type="entry name" value="Peptidase_C15-like_sf"/>
</dbReference>
<dbReference type="PANTHER" id="PTHR23402">
    <property type="entry name" value="PROTEASE FAMILY C15 PYROGLUTAMYL-PEPTIDASE I-RELATED"/>
    <property type="match status" value="1"/>
</dbReference>
<evidence type="ECO:0000313" key="5">
    <source>
        <dbReference type="EMBL" id="EAR99576.1"/>
    </source>
</evidence>
<dbReference type="Proteomes" id="UP000009168">
    <property type="component" value="Unassembled WGS sequence"/>
</dbReference>
<dbReference type="GeneID" id="7823474"/>
<evidence type="ECO:0000256" key="3">
    <source>
        <dbReference type="ARBA" id="ARBA00022801"/>
    </source>
</evidence>
<comment type="similarity">
    <text evidence="1">Belongs to the peptidase C15 family.</text>
</comment>
<keyword evidence="6" id="KW-1185">Reference proteome</keyword>
<protein>
    <submittedName>
        <fullName evidence="5">Uncharacterized protein</fullName>
    </submittedName>
</protein>
<dbReference type="HOGENOM" id="CLU_1032393_0_0_1"/>
<evidence type="ECO:0000256" key="2">
    <source>
        <dbReference type="ARBA" id="ARBA00022670"/>
    </source>
</evidence>
<evidence type="ECO:0000313" key="6">
    <source>
        <dbReference type="Proteomes" id="UP000009168"/>
    </source>
</evidence>
<keyword evidence="2" id="KW-0645">Protease</keyword>
<dbReference type="KEGG" id="tet:TTHERM_00138390"/>
<dbReference type="GO" id="GO:0006508">
    <property type="term" value="P:proteolysis"/>
    <property type="evidence" value="ECO:0007669"/>
    <property type="project" value="UniProtKB-KW"/>
</dbReference>
<evidence type="ECO:0000256" key="4">
    <source>
        <dbReference type="ARBA" id="ARBA00022807"/>
    </source>
</evidence>
<sequence length="270" mass="31485">MKDGLQFFDANLNEVIKMIAISQQQGISQEQLISALQQQIMQQQAYLQQQLNFMPQASESSTSTLEEQQNLPRQYLQRKFIIGGFGTNGYDSSSHAMEYLYDYLNNNEQFEFFEQVKQSWEDIDNYINDLQEEIHQNEKQGIETIYIHFAVNNTPFIRLEQCAYNNKAFVLPEMSCLPNEQVSHNIDQNRPHNSTLKTKLSIDYIKTFLHSDNYWASESTNPGLNSNNYLYYRALQVTNQKAIMVNLPSLLNENKESISLFLQDLIKSFN</sequence>
<dbReference type="InParanoid" id="I7MKM7"/>
<name>I7MKM7_TETTS</name>
<dbReference type="Gene3D" id="3.40.630.20">
    <property type="entry name" value="Peptidase C15, pyroglutamyl peptidase I-like"/>
    <property type="match status" value="1"/>
</dbReference>
<accession>I7MKM7</accession>
<organism evidence="5 6">
    <name type="scientific">Tetrahymena thermophila (strain SB210)</name>
    <dbReference type="NCBI Taxonomy" id="312017"/>
    <lineage>
        <taxon>Eukaryota</taxon>
        <taxon>Sar</taxon>
        <taxon>Alveolata</taxon>
        <taxon>Ciliophora</taxon>
        <taxon>Intramacronucleata</taxon>
        <taxon>Oligohymenophorea</taxon>
        <taxon>Hymenostomatida</taxon>
        <taxon>Tetrahymenina</taxon>
        <taxon>Tetrahymenidae</taxon>
        <taxon>Tetrahymena</taxon>
    </lineage>
</organism>
<gene>
    <name evidence="5" type="ORF">TTHERM_00138390</name>
</gene>
<proteinExistence type="inferred from homology"/>
<dbReference type="RefSeq" id="XP_001019821.1">
    <property type="nucleotide sequence ID" value="XM_001019821.1"/>
</dbReference>
<dbReference type="AlphaFoldDB" id="I7MKM7"/>
<dbReference type="PANTHER" id="PTHR23402:SF1">
    <property type="entry name" value="PYROGLUTAMYL-PEPTIDASE I"/>
    <property type="match status" value="1"/>
</dbReference>
<dbReference type="EMBL" id="GG662639">
    <property type="protein sequence ID" value="EAR99576.1"/>
    <property type="molecule type" value="Genomic_DNA"/>
</dbReference>
<dbReference type="InterPro" id="IPR016125">
    <property type="entry name" value="Peptidase_C15-like"/>
</dbReference>
<reference evidence="6" key="1">
    <citation type="journal article" date="2006" name="PLoS Biol.">
        <title>Macronuclear genome sequence of the ciliate Tetrahymena thermophila, a model eukaryote.</title>
        <authorList>
            <person name="Eisen J.A."/>
            <person name="Coyne R.S."/>
            <person name="Wu M."/>
            <person name="Wu D."/>
            <person name="Thiagarajan M."/>
            <person name="Wortman J.R."/>
            <person name="Badger J.H."/>
            <person name="Ren Q."/>
            <person name="Amedeo P."/>
            <person name="Jones K.M."/>
            <person name="Tallon L.J."/>
            <person name="Delcher A.L."/>
            <person name="Salzberg S.L."/>
            <person name="Silva J.C."/>
            <person name="Haas B.J."/>
            <person name="Majoros W.H."/>
            <person name="Farzad M."/>
            <person name="Carlton J.M."/>
            <person name="Smith R.K. Jr."/>
            <person name="Garg J."/>
            <person name="Pearlman R.E."/>
            <person name="Karrer K.M."/>
            <person name="Sun L."/>
            <person name="Manning G."/>
            <person name="Elde N.C."/>
            <person name="Turkewitz A.P."/>
            <person name="Asai D.J."/>
            <person name="Wilkes D.E."/>
            <person name="Wang Y."/>
            <person name="Cai H."/>
            <person name="Collins K."/>
            <person name="Stewart B.A."/>
            <person name="Lee S.R."/>
            <person name="Wilamowska K."/>
            <person name="Weinberg Z."/>
            <person name="Ruzzo W.L."/>
            <person name="Wloga D."/>
            <person name="Gaertig J."/>
            <person name="Frankel J."/>
            <person name="Tsao C.-C."/>
            <person name="Gorovsky M.A."/>
            <person name="Keeling P.J."/>
            <person name="Waller R.F."/>
            <person name="Patron N.J."/>
            <person name="Cherry J.M."/>
            <person name="Stover N.A."/>
            <person name="Krieger C.J."/>
            <person name="del Toro C."/>
            <person name="Ryder H.F."/>
            <person name="Williamson S.C."/>
            <person name="Barbeau R.A."/>
            <person name="Hamilton E.P."/>
            <person name="Orias E."/>
        </authorList>
    </citation>
    <scope>NUCLEOTIDE SEQUENCE [LARGE SCALE GENOMIC DNA]</scope>
    <source>
        <strain evidence="6">SB210</strain>
    </source>
</reference>
<dbReference type="GO" id="GO:0008234">
    <property type="term" value="F:cysteine-type peptidase activity"/>
    <property type="evidence" value="ECO:0007669"/>
    <property type="project" value="UniProtKB-KW"/>
</dbReference>